<sequence length="78" mass="9127">MCILHLTPDNELRILVNGEEKKKVNLLSSEDFEPILIHAKIIPDTNDKKPEDWDERAKIPNPDAVKQMIGKRMHQWKL</sequence>
<dbReference type="InterPro" id="IPR001580">
    <property type="entry name" value="Calret/calnex"/>
</dbReference>
<dbReference type="AlphaFoldDB" id="A0A2P5AGQ4"/>
<accession>A0A2P5AGQ4</accession>
<gene>
    <name evidence="6" type="ORF">TorRG33x02_350830</name>
</gene>
<comment type="caution">
    <text evidence="6">The sequence shown here is derived from an EMBL/GenBank/DDBJ whole genome shotgun (WGS) entry which is preliminary data.</text>
</comment>
<dbReference type="GO" id="GO:0005789">
    <property type="term" value="C:endoplasmic reticulum membrane"/>
    <property type="evidence" value="ECO:0007669"/>
    <property type="project" value="UniProtKB-SubCell"/>
</dbReference>
<protein>
    <submittedName>
        <fullName evidence="6">Calreticulin/calnexin</fullName>
    </submittedName>
</protein>
<dbReference type="OrthoDB" id="1938156at2759"/>
<keyword evidence="2" id="KW-0812">Transmembrane</keyword>
<dbReference type="GO" id="GO:0006457">
    <property type="term" value="P:protein folding"/>
    <property type="evidence" value="ECO:0007669"/>
    <property type="project" value="InterPro"/>
</dbReference>
<dbReference type="GO" id="GO:0005509">
    <property type="term" value="F:calcium ion binding"/>
    <property type="evidence" value="ECO:0007669"/>
    <property type="project" value="InterPro"/>
</dbReference>
<evidence type="ECO:0000256" key="1">
    <source>
        <dbReference type="ARBA" id="ARBA00004389"/>
    </source>
</evidence>
<proteinExistence type="inferred from homology"/>
<keyword evidence="4" id="KW-0472">Membrane</keyword>
<evidence type="ECO:0000256" key="3">
    <source>
        <dbReference type="ARBA" id="ARBA00022989"/>
    </source>
</evidence>
<dbReference type="InParanoid" id="A0A2P5AGQ4"/>
<evidence type="ECO:0000256" key="4">
    <source>
        <dbReference type="ARBA" id="ARBA00023136"/>
    </source>
</evidence>
<comment type="subcellular location">
    <subcellularLocation>
        <location evidence="1">Endoplasmic reticulum membrane</location>
        <topology evidence="1">Single-pass membrane protein</topology>
    </subcellularLocation>
</comment>
<dbReference type="GO" id="GO:0036503">
    <property type="term" value="P:ERAD pathway"/>
    <property type="evidence" value="ECO:0007669"/>
    <property type="project" value="TreeGrafter"/>
</dbReference>
<evidence type="ECO:0000256" key="5">
    <source>
        <dbReference type="RuleBase" id="RU362126"/>
    </source>
</evidence>
<dbReference type="InterPro" id="IPR018124">
    <property type="entry name" value="Calret/calnex_CS"/>
</dbReference>
<organism evidence="6 7">
    <name type="scientific">Trema orientale</name>
    <name type="common">Charcoal tree</name>
    <name type="synonym">Celtis orientalis</name>
    <dbReference type="NCBI Taxonomy" id="63057"/>
    <lineage>
        <taxon>Eukaryota</taxon>
        <taxon>Viridiplantae</taxon>
        <taxon>Streptophyta</taxon>
        <taxon>Embryophyta</taxon>
        <taxon>Tracheophyta</taxon>
        <taxon>Spermatophyta</taxon>
        <taxon>Magnoliopsida</taxon>
        <taxon>eudicotyledons</taxon>
        <taxon>Gunneridae</taxon>
        <taxon>Pentapetalae</taxon>
        <taxon>rosids</taxon>
        <taxon>fabids</taxon>
        <taxon>Rosales</taxon>
        <taxon>Cannabaceae</taxon>
        <taxon>Trema</taxon>
    </lineage>
</organism>
<keyword evidence="7" id="KW-1185">Reference proteome</keyword>
<dbReference type="STRING" id="63057.A0A2P5AGQ4"/>
<evidence type="ECO:0000313" key="7">
    <source>
        <dbReference type="Proteomes" id="UP000237000"/>
    </source>
</evidence>
<dbReference type="GO" id="GO:0051082">
    <property type="term" value="F:unfolded protein binding"/>
    <property type="evidence" value="ECO:0007669"/>
    <property type="project" value="InterPro"/>
</dbReference>
<dbReference type="Pfam" id="PF00262">
    <property type="entry name" value="Calreticulin"/>
    <property type="match status" value="1"/>
</dbReference>
<dbReference type="Gene3D" id="2.60.120.200">
    <property type="match status" value="1"/>
</dbReference>
<dbReference type="PANTHER" id="PTHR11073:SF1">
    <property type="entry name" value="CALNEXIN 14D-RELATED"/>
    <property type="match status" value="1"/>
</dbReference>
<dbReference type="EMBL" id="JXTC01000867">
    <property type="protein sequence ID" value="PON35727.1"/>
    <property type="molecule type" value="Genomic_DNA"/>
</dbReference>
<comment type="similarity">
    <text evidence="5">Belongs to the calreticulin family.</text>
</comment>
<dbReference type="Proteomes" id="UP000237000">
    <property type="component" value="Unassembled WGS sequence"/>
</dbReference>
<evidence type="ECO:0000256" key="2">
    <source>
        <dbReference type="ARBA" id="ARBA00022692"/>
    </source>
</evidence>
<name>A0A2P5AGQ4_TREOI</name>
<dbReference type="SUPFAM" id="SSF63887">
    <property type="entry name" value="P-domain of calnexin/calreticulin"/>
    <property type="match status" value="1"/>
</dbReference>
<evidence type="ECO:0000313" key="6">
    <source>
        <dbReference type="EMBL" id="PON35727.1"/>
    </source>
</evidence>
<keyword evidence="3" id="KW-1133">Transmembrane helix</keyword>
<reference evidence="7" key="1">
    <citation type="submission" date="2016-06" db="EMBL/GenBank/DDBJ databases">
        <title>Parallel loss of symbiosis genes in relatives of nitrogen-fixing non-legume Parasponia.</title>
        <authorList>
            <person name="Van Velzen R."/>
            <person name="Holmer R."/>
            <person name="Bu F."/>
            <person name="Rutten L."/>
            <person name="Van Zeijl A."/>
            <person name="Liu W."/>
            <person name="Santuari L."/>
            <person name="Cao Q."/>
            <person name="Sharma T."/>
            <person name="Shen D."/>
            <person name="Roswanjaya Y."/>
            <person name="Wardhani T."/>
            <person name="Kalhor M.S."/>
            <person name="Jansen J."/>
            <person name="Van den Hoogen J."/>
            <person name="Gungor B."/>
            <person name="Hartog M."/>
            <person name="Hontelez J."/>
            <person name="Verver J."/>
            <person name="Yang W.-C."/>
            <person name="Schijlen E."/>
            <person name="Repin R."/>
            <person name="Schilthuizen M."/>
            <person name="Schranz E."/>
            <person name="Heidstra R."/>
            <person name="Miyata K."/>
            <person name="Fedorova E."/>
            <person name="Kohlen W."/>
            <person name="Bisseling T."/>
            <person name="Smit S."/>
            <person name="Geurts R."/>
        </authorList>
    </citation>
    <scope>NUCLEOTIDE SEQUENCE [LARGE SCALE GENOMIC DNA]</scope>
    <source>
        <strain evidence="7">cv. RG33-2</strain>
    </source>
</reference>
<dbReference type="PROSITE" id="PS00805">
    <property type="entry name" value="CALRETICULIN_REPEAT"/>
    <property type="match status" value="1"/>
</dbReference>
<dbReference type="PANTHER" id="PTHR11073">
    <property type="entry name" value="CALRETICULIN AND CALNEXIN"/>
    <property type="match status" value="1"/>
</dbReference>
<dbReference type="InterPro" id="IPR009033">
    <property type="entry name" value="Calreticulin/calnexin_P_dom_sf"/>
</dbReference>
<keyword evidence="5" id="KW-0143">Chaperone</keyword>
<keyword evidence="5" id="KW-0256">Endoplasmic reticulum</keyword>